<keyword evidence="7" id="KW-1185">Reference proteome</keyword>
<evidence type="ECO:0000256" key="5">
    <source>
        <dbReference type="SAM" id="MobiDB-lite"/>
    </source>
</evidence>
<keyword evidence="4" id="KW-0472">Membrane</keyword>
<dbReference type="EMBL" id="JBCGDC010000158">
    <property type="protein sequence ID" value="MFB6397654.1"/>
    <property type="molecule type" value="Genomic_DNA"/>
</dbReference>
<evidence type="ECO:0000313" key="6">
    <source>
        <dbReference type="EMBL" id="MFB6397654.1"/>
    </source>
</evidence>
<feature type="region of interest" description="Disordered" evidence="5">
    <location>
        <begin position="1"/>
        <end position="22"/>
    </location>
</feature>
<comment type="caution">
    <text evidence="6">The sequence shown here is derived from an EMBL/GenBank/DDBJ whole genome shotgun (WGS) entry which is preliminary data.</text>
</comment>
<accession>A0ABV5D0V8</accession>
<proteinExistence type="predicted"/>
<gene>
    <name evidence="6" type="ORF">AAFH96_31855</name>
</gene>
<dbReference type="Pfam" id="PF05719">
    <property type="entry name" value="GPP34"/>
    <property type="match status" value="1"/>
</dbReference>
<dbReference type="Proteomes" id="UP001582793">
    <property type="component" value="Unassembled WGS sequence"/>
</dbReference>
<keyword evidence="2" id="KW-0333">Golgi apparatus</keyword>
<evidence type="ECO:0000256" key="3">
    <source>
        <dbReference type="ARBA" id="ARBA00023121"/>
    </source>
</evidence>
<protein>
    <submittedName>
        <fullName evidence="6">GPP34 family phosphoprotein</fullName>
    </submittedName>
</protein>
<dbReference type="Gene3D" id="1.10.3630.10">
    <property type="entry name" value="yeast vps74-n-term truncation variant domain like"/>
    <property type="match status" value="1"/>
</dbReference>
<organism evidence="6 7">
    <name type="scientific">Polymorphospora lycopeni</name>
    <dbReference type="NCBI Taxonomy" id="3140240"/>
    <lineage>
        <taxon>Bacteria</taxon>
        <taxon>Bacillati</taxon>
        <taxon>Actinomycetota</taxon>
        <taxon>Actinomycetes</taxon>
        <taxon>Micromonosporales</taxon>
        <taxon>Micromonosporaceae</taxon>
        <taxon>Polymorphospora</taxon>
    </lineage>
</organism>
<name>A0ABV5D0V8_9ACTN</name>
<dbReference type="RefSeq" id="WP_357540193.1">
    <property type="nucleotide sequence ID" value="NZ_JBCGDC010000158.1"/>
</dbReference>
<evidence type="ECO:0000256" key="1">
    <source>
        <dbReference type="ARBA" id="ARBA00004255"/>
    </source>
</evidence>
<evidence type="ECO:0000313" key="7">
    <source>
        <dbReference type="Proteomes" id="UP001582793"/>
    </source>
</evidence>
<reference evidence="6 7" key="1">
    <citation type="submission" date="2024-04" db="EMBL/GenBank/DDBJ databases">
        <title>Polymorphospora sp. isolated from Baiyangdian Lake in Xiong'an New Area.</title>
        <authorList>
            <person name="Zhang X."/>
            <person name="Liu J."/>
        </authorList>
    </citation>
    <scope>NUCLEOTIDE SEQUENCE [LARGE SCALE GENOMIC DNA]</scope>
    <source>
        <strain evidence="6 7">2-325</strain>
    </source>
</reference>
<dbReference type="InterPro" id="IPR008628">
    <property type="entry name" value="GPP34-like"/>
</dbReference>
<evidence type="ECO:0000256" key="4">
    <source>
        <dbReference type="ARBA" id="ARBA00023136"/>
    </source>
</evidence>
<comment type="subcellular location">
    <subcellularLocation>
        <location evidence="1">Golgi apparatus membrane</location>
        <topology evidence="1">Peripheral membrane protein</topology>
        <orientation evidence="1">Cytoplasmic side</orientation>
    </subcellularLocation>
</comment>
<dbReference type="InterPro" id="IPR038261">
    <property type="entry name" value="GPP34-like_sf"/>
</dbReference>
<sequence>MGSSDARPPRAARHPAGRETDDVRHPLADDLFRLAHHHLLGRPLLHPRATTYGLASALLAELLYTGRITVHHGDVYVVSTEPPADGLTHTVLDQLAAERGAHPVGNWLAYLSVAVVDRVAGRLHRAGHLRRETSRFRMSRTVMWVPVEPTTAGWPSARLAMALRGARPLAPADQGLAALAWATGLDRQVLDGAPARARDNLRALLDHGWPPMAELARLTHAAIGRSVAAYRI</sequence>
<evidence type="ECO:0000256" key="2">
    <source>
        <dbReference type="ARBA" id="ARBA00023034"/>
    </source>
</evidence>
<keyword evidence="3" id="KW-0446">Lipid-binding</keyword>